<gene>
    <name evidence="2" type="ORF">Rmf_03240</name>
</gene>
<keyword evidence="1" id="KW-1133">Transmembrane helix</keyword>
<sequence>MILLAIVVALGATLRAFLPGARAGMAVAAGAAYGFGLWVGPEVVLVAVPVLATAGIVAVIAPDGRTAARQGLLVASGMAAMLAAAIVVEHAPAQWAVVAYDVVTVHHLVLALLMAAVFAVAWQAGAAPCRWRVVLSGGAGLVAFALLVALYPDMLRGPLGSADAQALASFVPFVEEIRTLPPLGPGSLAEPIILFGGAVPLGLAGILLGAPGWWRDGRWPAGMVLAGALLVTLAAAFLARRFALDLAAPAPVAGAGVVGLLVHAAWPRAAVTRALLAAAVFFGALALPYAGLALPQAPRPAARAGGCDWTAMAHWLDAARPAVTPGDPAPILMTADLFHGAEVAWRTPYRIVALAHHRAGPAIADTVAVLESPDAAALGVLQRRGVRLLLACPTDPWPAARRGAVSEAIRGGRPVAGLTPVPLPADLGGFRLFAVVAGP</sequence>
<reference evidence="2 3" key="1">
    <citation type="journal article" date="2016" name="Microbes Environ.">
        <title>Phylogenetically diverse aerobic anoxygenic phototrophic bacteria isolated from epilithic biofilms in Tama river, Japan.</title>
        <authorList>
            <person name="Hirose S."/>
            <person name="Matsuura K."/>
            <person name="Haruta S."/>
        </authorList>
    </citation>
    <scope>NUCLEOTIDE SEQUENCE [LARGE SCALE GENOMIC DNA]</scope>
    <source>
        <strain evidence="2 3">S08</strain>
    </source>
</reference>
<protein>
    <recommendedName>
        <fullName evidence="4">Glycosyltransferase RgtA/B/C/D-like domain-containing protein</fullName>
    </recommendedName>
</protein>
<feature type="transmembrane region" description="Helical" evidence="1">
    <location>
        <begin position="246"/>
        <end position="266"/>
    </location>
</feature>
<keyword evidence="1" id="KW-0472">Membrane</keyword>
<feature type="transmembrane region" description="Helical" evidence="1">
    <location>
        <begin position="192"/>
        <end position="214"/>
    </location>
</feature>
<evidence type="ECO:0000256" key="1">
    <source>
        <dbReference type="SAM" id="Phobius"/>
    </source>
</evidence>
<feature type="transmembrane region" description="Helical" evidence="1">
    <location>
        <begin position="273"/>
        <end position="294"/>
    </location>
</feature>
<feature type="transmembrane region" description="Helical" evidence="1">
    <location>
        <begin position="221"/>
        <end position="240"/>
    </location>
</feature>
<feature type="transmembrane region" description="Helical" evidence="1">
    <location>
        <begin position="97"/>
        <end position="121"/>
    </location>
</feature>
<feature type="transmembrane region" description="Helical" evidence="1">
    <location>
        <begin position="133"/>
        <end position="151"/>
    </location>
</feature>
<keyword evidence="1" id="KW-0812">Transmembrane</keyword>
<evidence type="ECO:0008006" key="4">
    <source>
        <dbReference type="Google" id="ProtNLM"/>
    </source>
</evidence>
<organism evidence="2 3">
    <name type="scientific">Roseomonas fluvialis</name>
    <dbReference type="NCBI Taxonomy" id="1750527"/>
    <lineage>
        <taxon>Bacteria</taxon>
        <taxon>Pseudomonadati</taxon>
        <taxon>Pseudomonadota</taxon>
        <taxon>Alphaproteobacteria</taxon>
        <taxon>Acetobacterales</taxon>
        <taxon>Roseomonadaceae</taxon>
        <taxon>Roseomonas</taxon>
    </lineage>
</organism>
<feature type="transmembrane region" description="Helical" evidence="1">
    <location>
        <begin position="42"/>
        <end position="60"/>
    </location>
</feature>
<dbReference type="EMBL" id="AP025637">
    <property type="protein sequence ID" value="BDG70395.1"/>
    <property type="molecule type" value="Genomic_DNA"/>
</dbReference>
<accession>A0ABM7XY35</accession>
<feature type="transmembrane region" description="Helical" evidence="1">
    <location>
        <begin position="72"/>
        <end position="91"/>
    </location>
</feature>
<name>A0ABM7XY35_9PROT</name>
<evidence type="ECO:0000313" key="2">
    <source>
        <dbReference type="EMBL" id="BDG70395.1"/>
    </source>
</evidence>
<dbReference type="RefSeq" id="WP_244457730.1">
    <property type="nucleotide sequence ID" value="NZ_AP025637.1"/>
</dbReference>
<proteinExistence type="predicted"/>
<keyword evidence="3" id="KW-1185">Reference proteome</keyword>
<dbReference type="Proteomes" id="UP000831327">
    <property type="component" value="Chromosome"/>
</dbReference>
<evidence type="ECO:0000313" key="3">
    <source>
        <dbReference type="Proteomes" id="UP000831327"/>
    </source>
</evidence>